<dbReference type="PROSITE" id="PS50297">
    <property type="entry name" value="ANK_REP_REGION"/>
    <property type="match status" value="2"/>
</dbReference>
<evidence type="ECO:0000256" key="1">
    <source>
        <dbReference type="ARBA" id="ARBA00022737"/>
    </source>
</evidence>
<reference evidence="4" key="1">
    <citation type="submission" date="2014-11" db="EMBL/GenBank/DDBJ databases">
        <authorList>
            <person name="Otto D Thomas"/>
            <person name="Naeem Raeece"/>
        </authorList>
    </citation>
    <scope>NUCLEOTIDE SEQUENCE</scope>
</reference>
<gene>
    <name evidence="4" type="ORF">Cvel_5876</name>
</gene>
<dbReference type="Pfam" id="PF12796">
    <property type="entry name" value="Ank_2"/>
    <property type="match status" value="1"/>
</dbReference>
<dbReference type="InterPro" id="IPR002110">
    <property type="entry name" value="Ankyrin_rpt"/>
</dbReference>
<evidence type="ECO:0000256" key="3">
    <source>
        <dbReference type="PROSITE-ProRule" id="PRU00023"/>
    </source>
</evidence>
<name>A0A0G4H880_9ALVE</name>
<dbReference type="InterPro" id="IPR036770">
    <property type="entry name" value="Ankyrin_rpt-contain_sf"/>
</dbReference>
<keyword evidence="1" id="KW-0677">Repeat</keyword>
<accession>A0A0G4H880</accession>
<protein>
    <submittedName>
        <fullName evidence="4">Uncharacterized protein</fullName>
    </submittedName>
</protein>
<sequence>MEETALSPPPTIDTYLESLKAVHASIVADLDSSLRSQVELVEKTLRAKGASEHSAAPAALAEVRRVRSEDVSVLPALEEAGRELSKKVKAQLGEVVSRHVEIDVGYLFEQGIGDIIRDFRPVSADTTQQALSNFVKGASNGDDFRLCLKAGADLNGLVEGQTALIKAVCANHTEAFEMILEDGADLEAKAGVAPRNVRGVVATDTAVVVASRHGRWGMVRSLIAKGADVDAVGGDGQKVLQVACATAERQLDPSQFGLNISAAPLDSWRLQYDPQNGNPAVRSAVSEALKDLLMNTSDIANRKINARLGFYNESLVQFFAWHEFEELMLLALSRGVDIDALNGTLQVTALVCAAVRGRPEFVQTLVDNGADVNKRFNNDMTTPIMAVPSGTYAGTLRANEASFVSSVRAVLGILLDRGADVNARTLRGQTAIHRAVEWGTTVVVQFLVERGADLRVRNEAGRTPHELAVELGRPPQMVALLVPPANQD</sequence>
<dbReference type="PROSITE" id="PS50088">
    <property type="entry name" value="ANK_REPEAT"/>
    <property type="match status" value="3"/>
</dbReference>
<feature type="repeat" description="ANK" evidence="3">
    <location>
        <begin position="427"/>
        <end position="459"/>
    </location>
</feature>
<evidence type="ECO:0000256" key="2">
    <source>
        <dbReference type="ARBA" id="ARBA00023043"/>
    </source>
</evidence>
<dbReference type="Pfam" id="PF00023">
    <property type="entry name" value="Ank"/>
    <property type="match status" value="2"/>
</dbReference>
<feature type="repeat" description="ANK" evidence="3">
    <location>
        <begin position="159"/>
        <end position="191"/>
    </location>
</feature>
<proteinExistence type="predicted"/>
<dbReference type="SUPFAM" id="SSF48403">
    <property type="entry name" value="Ankyrin repeat"/>
    <property type="match status" value="1"/>
</dbReference>
<dbReference type="PhylomeDB" id="A0A0G4H880"/>
<dbReference type="AlphaFoldDB" id="A0A0G4H880"/>
<organism evidence="4">
    <name type="scientific">Chromera velia CCMP2878</name>
    <dbReference type="NCBI Taxonomy" id="1169474"/>
    <lineage>
        <taxon>Eukaryota</taxon>
        <taxon>Sar</taxon>
        <taxon>Alveolata</taxon>
        <taxon>Colpodellida</taxon>
        <taxon>Chromeraceae</taxon>
        <taxon>Chromera</taxon>
    </lineage>
</organism>
<dbReference type="Gene3D" id="1.25.40.20">
    <property type="entry name" value="Ankyrin repeat-containing domain"/>
    <property type="match status" value="3"/>
</dbReference>
<dbReference type="EMBL" id="CDMZ01001983">
    <property type="protein sequence ID" value="CEM40123.1"/>
    <property type="molecule type" value="Genomic_DNA"/>
</dbReference>
<dbReference type="PANTHER" id="PTHR24126">
    <property type="entry name" value="ANKYRIN REPEAT, PH AND SEC7 DOMAIN CONTAINING PROTEIN SECG-RELATED"/>
    <property type="match status" value="1"/>
</dbReference>
<evidence type="ECO:0000313" key="4">
    <source>
        <dbReference type="EMBL" id="CEM40123.1"/>
    </source>
</evidence>
<feature type="repeat" description="ANK" evidence="3">
    <location>
        <begin position="345"/>
        <end position="377"/>
    </location>
</feature>
<dbReference type="SMART" id="SM00248">
    <property type="entry name" value="ANK"/>
    <property type="match status" value="5"/>
</dbReference>
<dbReference type="VEuPathDB" id="CryptoDB:Cvel_5876"/>
<keyword evidence="2 3" id="KW-0040">ANK repeat</keyword>